<protein>
    <submittedName>
        <fullName evidence="3">Phosphatidylethanolamine-binding protein</fullName>
    </submittedName>
</protein>
<keyword evidence="4" id="KW-1185">Reference proteome</keyword>
<feature type="region of interest" description="Disordered" evidence="2">
    <location>
        <begin position="1"/>
        <end position="101"/>
    </location>
</feature>
<dbReference type="STRING" id="68775.A0A5C3LZT6"/>
<feature type="coiled-coil region" evidence="1">
    <location>
        <begin position="156"/>
        <end position="190"/>
    </location>
</feature>
<name>A0A5C3LZT6_9AGAR</name>
<gene>
    <name evidence="3" type="ORF">BDQ12DRAFT_746283</name>
</gene>
<dbReference type="InterPro" id="IPR035810">
    <property type="entry name" value="PEBP_euk"/>
</dbReference>
<dbReference type="PANTHER" id="PTHR11362:SF82">
    <property type="entry name" value="PHOSPHATIDYLETHANOLAMINE-BINDING PROTEIN 4"/>
    <property type="match status" value="1"/>
</dbReference>
<evidence type="ECO:0000256" key="1">
    <source>
        <dbReference type="SAM" id="Coils"/>
    </source>
</evidence>
<evidence type="ECO:0000256" key="2">
    <source>
        <dbReference type="SAM" id="MobiDB-lite"/>
    </source>
</evidence>
<dbReference type="Gene3D" id="1.20.58.1180">
    <property type="match status" value="1"/>
</dbReference>
<dbReference type="EMBL" id="ML213602">
    <property type="protein sequence ID" value="TFK38624.1"/>
    <property type="molecule type" value="Genomic_DNA"/>
</dbReference>
<dbReference type="AlphaFoldDB" id="A0A5C3LZT6"/>
<accession>A0A5C3LZT6</accession>
<keyword evidence="1" id="KW-0175">Coiled coil</keyword>
<evidence type="ECO:0000313" key="4">
    <source>
        <dbReference type="Proteomes" id="UP000308652"/>
    </source>
</evidence>
<dbReference type="InterPro" id="IPR008914">
    <property type="entry name" value="PEBP"/>
</dbReference>
<reference evidence="3 4" key="1">
    <citation type="journal article" date="2019" name="Nat. Ecol. Evol.">
        <title>Megaphylogeny resolves global patterns of mushroom evolution.</title>
        <authorList>
            <person name="Varga T."/>
            <person name="Krizsan K."/>
            <person name="Foldi C."/>
            <person name="Dima B."/>
            <person name="Sanchez-Garcia M."/>
            <person name="Sanchez-Ramirez S."/>
            <person name="Szollosi G.J."/>
            <person name="Szarkandi J.G."/>
            <person name="Papp V."/>
            <person name="Albert L."/>
            <person name="Andreopoulos W."/>
            <person name="Angelini C."/>
            <person name="Antonin V."/>
            <person name="Barry K.W."/>
            <person name="Bougher N.L."/>
            <person name="Buchanan P."/>
            <person name="Buyck B."/>
            <person name="Bense V."/>
            <person name="Catcheside P."/>
            <person name="Chovatia M."/>
            <person name="Cooper J."/>
            <person name="Damon W."/>
            <person name="Desjardin D."/>
            <person name="Finy P."/>
            <person name="Geml J."/>
            <person name="Haridas S."/>
            <person name="Hughes K."/>
            <person name="Justo A."/>
            <person name="Karasinski D."/>
            <person name="Kautmanova I."/>
            <person name="Kiss B."/>
            <person name="Kocsube S."/>
            <person name="Kotiranta H."/>
            <person name="LaButti K.M."/>
            <person name="Lechner B.E."/>
            <person name="Liimatainen K."/>
            <person name="Lipzen A."/>
            <person name="Lukacs Z."/>
            <person name="Mihaltcheva S."/>
            <person name="Morgado L.N."/>
            <person name="Niskanen T."/>
            <person name="Noordeloos M.E."/>
            <person name="Ohm R.A."/>
            <person name="Ortiz-Santana B."/>
            <person name="Ovrebo C."/>
            <person name="Racz N."/>
            <person name="Riley R."/>
            <person name="Savchenko A."/>
            <person name="Shiryaev A."/>
            <person name="Soop K."/>
            <person name="Spirin V."/>
            <person name="Szebenyi C."/>
            <person name="Tomsovsky M."/>
            <person name="Tulloss R.E."/>
            <person name="Uehling J."/>
            <person name="Grigoriev I.V."/>
            <person name="Vagvolgyi C."/>
            <person name="Papp T."/>
            <person name="Martin F.M."/>
            <person name="Miettinen O."/>
            <person name="Hibbett D.S."/>
            <person name="Nagy L.G."/>
        </authorList>
    </citation>
    <scope>NUCLEOTIDE SEQUENCE [LARGE SCALE GENOMIC DNA]</scope>
    <source>
        <strain evidence="3 4">CBS 166.37</strain>
    </source>
</reference>
<dbReference type="Pfam" id="PF01161">
    <property type="entry name" value="PBP"/>
    <property type="match status" value="1"/>
</dbReference>
<sequence>MFALRRLPTGTPRILVPTAPRWNRGNASVLSEPVADTPAPPPYKPLASEVAGTESTGKAASSVPTTEAAQTISTTQGRRRTPLSKGTPRSRPNISNAQPRKWNRPVAEGVIPAYDLALKLIKEDSAEIKNQIVDLRGVIQQREIAANKLRTKLQGLDESSEAIVEAKQEVKNADEELEELREKLNILEVQSEINLPQVRWRRHLLEQKWRKDGNLDLLMERVYQMKVVPDVLPQLHPTVDLRITTPTLPTEFHKTQKPFTEVEPGTYLQPIQTIKPPKLYANVFHADTRLYTMLLIDADVVDEENESFTTYLHWLKPNIPLSATTTSRITDLNTHTLYIPPHPPKGTPYHRYVLLLLPQPPLGAPTYSLNAAARTKSGESTSLHLDIPVITEKERLGFDVRSFTRRWGLDGVKGGGAHMWREVWDEKVSKIYEDILKIPEPRYGRAPKVDPYLAYKDSKKYVS</sequence>
<organism evidence="3 4">
    <name type="scientific">Crucibulum laeve</name>
    <dbReference type="NCBI Taxonomy" id="68775"/>
    <lineage>
        <taxon>Eukaryota</taxon>
        <taxon>Fungi</taxon>
        <taxon>Dikarya</taxon>
        <taxon>Basidiomycota</taxon>
        <taxon>Agaricomycotina</taxon>
        <taxon>Agaricomycetes</taxon>
        <taxon>Agaricomycetidae</taxon>
        <taxon>Agaricales</taxon>
        <taxon>Agaricineae</taxon>
        <taxon>Nidulariaceae</taxon>
        <taxon>Crucibulum</taxon>
    </lineage>
</organism>
<feature type="compositionally biased region" description="Polar residues" evidence="2">
    <location>
        <begin position="53"/>
        <end position="76"/>
    </location>
</feature>
<dbReference type="InterPro" id="IPR036610">
    <property type="entry name" value="PEBP-like_sf"/>
</dbReference>
<dbReference type="PANTHER" id="PTHR11362">
    <property type="entry name" value="PHOSPHATIDYLETHANOLAMINE-BINDING PROTEIN"/>
    <property type="match status" value="1"/>
</dbReference>
<dbReference type="Proteomes" id="UP000308652">
    <property type="component" value="Unassembled WGS sequence"/>
</dbReference>
<dbReference type="OrthoDB" id="2153661at2759"/>
<dbReference type="SUPFAM" id="SSF49777">
    <property type="entry name" value="PEBP-like"/>
    <property type="match status" value="1"/>
</dbReference>
<evidence type="ECO:0000313" key="3">
    <source>
        <dbReference type="EMBL" id="TFK38624.1"/>
    </source>
</evidence>
<dbReference type="CDD" id="cd00866">
    <property type="entry name" value="PEBP_euk"/>
    <property type="match status" value="1"/>
</dbReference>
<proteinExistence type="predicted"/>
<dbReference type="Gene3D" id="3.90.280.10">
    <property type="entry name" value="PEBP-like"/>
    <property type="match status" value="1"/>
</dbReference>